<feature type="non-terminal residue" evidence="3">
    <location>
        <position position="1"/>
    </location>
</feature>
<keyword evidence="4" id="KW-1185">Reference proteome</keyword>
<evidence type="ECO:0000256" key="1">
    <source>
        <dbReference type="SAM" id="MobiDB-lite"/>
    </source>
</evidence>
<dbReference type="Proteomes" id="UP001476798">
    <property type="component" value="Unassembled WGS sequence"/>
</dbReference>
<evidence type="ECO:0000313" key="4">
    <source>
        <dbReference type="Proteomes" id="UP001476798"/>
    </source>
</evidence>
<name>A0ABV0N9F0_9TELE</name>
<dbReference type="EMBL" id="JAHRIO010026590">
    <property type="protein sequence ID" value="MEQ2166887.1"/>
    <property type="molecule type" value="Genomic_DNA"/>
</dbReference>
<feature type="region of interest" description="Disordered" evidence="1">
    <location>
        <begin position="96"/>
        <end position="118"/>
    </location>
</feature>
<feature type="compositionally biased region" description="Polar residues" evidence="1">
    <location>
        <begin position="106"/>
        <end position="118"/>
    </location>
</feature>
<accession>A0ABV0N9F0</accession>
<comment type="caution">
    <text evidence="3">The sequence shown here is derived from an EMBL/GenBank/DDBJ whole genome shotgun (WGS) entry which is preliminary data.</text>
</comment>
<feature type="transmembrane region" description="Helical" evidence="2">
    <location>
        <begin position="51"/>
        <end position="71"/>
    </location>
</feature>
<feature type="compositionally biased region" description="Basic and acidic residues" evidence="1">
    <location>
        <begin position="96"/>
        <end position="105"/>
    </location>
</feature>
<keyword evidence="2" id="KW-0812">Transmembrane</keyword>
<evidence type="ECO:0000313" key="3">
    <source>
        <dbReference type="EMBL" id="MEQ2166887.1"/>
    </source>
</evidence>
<protein>
    <submittedName>
        <fullName evidence="3">Uncharacterized protein</fullName>
    </submittedName>
</protein>
<organism evidence="3 4">
    <name type="scientific">Goodea atripinnis</name>
    <dbReference type="NCBI Taxonomy" id="208336"/>
    <lineage>
        <taxon>Eukaryota</taxon>
        <taxon>Metazoa</taxon>
        <taxon>Chordata</taxon>
        <taxon>Craniata</taxon>
        <taxon>Vertebrata</taxon>
        <taxon>Euteleostomi</taxon>
        <taxon>Actinopterygii</taxon>
        <taxon>Neopterygii</taxon>
        <taxon>Teleostei</taxon>
        <taxon>Neoteleostei</taxon>
        <taxon>Acanthomorphata</taxon>
        <taxon>Ovalentaria</taxon>
        <taxon>Atherinomorphae</taxon>
        <taxon>Cyprinodontiformes</taxon>
        <taxon>Goodeidae</taxon>
        <taxon>Goodea</taxon>
    </lineage>
</organism>
<evidence type="ECO:0000256" key="2">
    <source>
        <dbReference type="SAM" id="Phobius"/>
    </source>
</evidence>
<keyword evidence="2" id="KW-1133">Transmembrane helix</keyword>
<reference evidence="3 4" key="1">
    <citation type="submission" date="2021-06" db="EMBL/GenBank/DDBJ databases">
        <authorList>
            <person name="Palmer J.M."/>
        </authorList>
    </citation>
    <scope>NUCLEOTIDE SEQUENCE [LARGE SCALE GENOMIC DNA]</scope>
    <source>
        <strain evidence="3 4">GA_2019</strain>
        <tissue evidence="3">Muscle</tissue>
    </source>
</reference>
<gene>
    <name evidence="3" type="ORF">GOODEAATRI_033096</name>
</gene>
<keyword evidence="2" id="KW-0472">Membrane</keyword>
<sequence length="118" mass="12355">LDIDWLLWYVGGDLVKSYLQDDGEDEKCSNAGHDAAVKGEDGLTAAPGPNVQLLGAVVVIIVGGVISQVMLDARPGGARVTAAEGNAVHEVLPLHITEDTAEGQKQRSASSSWPLRVP</sequence>
<proteinExistence type="predicted"/>